<dbReference type="PANTHER" id="PTHR45661:SF3">
    <property type="entry name" value="IG-LIKE DOMAIN-CONTAINING PROTEIN"/>
    <property type="match status" value="1"/>
</dbReference>
<dbReference type="EMBL" id="CAKOGP040001112">
    <property type="protein sequence ID" value="CAJ1942074.1"/>
    <property type="molecule type" value="Genomic_DNA"/>
</dbReference>
<proteinExistence type="predicted"/>
<dbReference type="AlphaFoldDB" id="A0AAD2FHY7"/>
<dbReference type="Pfam" id="PF13306">
    <property type="entry name" value="LRR_5"/>
    <property type="match status" value="1"/>
</dbReference>
<dbReference type="InterPro" id="IPR032675">
    <property type="entry name" value="LRR_dom_sf"/>
</dbReference>
<comment type="caution">
    <text evidence="1">The sequence shown here is derived from an EMBL/GenBank/DDBJ whole genome shotgun (WGS) entry which is preliminary data.</text>
</comment>
<dbReference type="Proteomes" id="UP001295423">
    <property type="component" value="Unassembled WGS sequence"/>
</dbReference>
<dbReference type="Gene3D" id="3.80.10.10">
    <property type="entry name" value="Ribonuclease Inhibitor"/>
    <property type="match status" value="2"/>
</dbReference>
<gene>
    <name evidence="1" type="ORF">CYCCA115_LOCUS7765</name>
</gene>
<dbReference type="SUPFAM" id="SSF52058">
    <property type="entry name" value="L domain-like"/>
    <property type="match status" value="1"/>
</dbReference>
<organism evidence="1 2">
    <name type="scientific">Cylindrotheca closterium</name>
    <dbReference type="NCBI Taxonomy" id="2856"/>
    <lineage>
        <taxon>Eukaryota</taxon>
        <taxon>Sar</taxon>
        <taxon>Stramenopiles</taxon>
        <taxon>Ochrophyta</taxon>
        <taxon>Bacillariophyta</taxon>
        <taxon>Bacillariophyceae</taxon>
        <taxon>Bacillariophycidae</taxon>
        <taxon>Bacillariales</taxon>
        <taxon>Bacillariaceae</taxon>
        <taxon>Cylindrotheca</taxon>
    </lineage>
</organism>
<name>A0AAD2FHY7_9STRA</name>
<evidence type="ECO:0008006" key="3">
    <source>
        <dbReference type="Google" id="ProtNLM"/>
    </source>
</evidence>
<sequence>MSSNESAQEEDAISTSPFLHYTSGTIVPPCVTHIRVDETVEVLEENAFKELLDLLAVELPHALRCIGKMAFYCCVNLKTVNFPPQLIEIPEDAFQSCRNLEDVVLPAKLEIIGARAFFECESITELNCPETLKVIGKGAFVHCRSLVSMNLPDSLEALGDRTFVDCESLKTINVPSGINKIQRGTFAHCHSLAHVEMSEGLEVVGEGAFWFCISLTRVRIPTTVNVIETSAFLYCTSLESVEVSYGIYYVGPMAFQMCENLVNIALPPSLNDVSKTAFDGCEKLMDLVSSDSEKLFSKLRERFDGLSLHRLCYDHQNPFIVSDAIDQDNGFAESENTKTVDTLGMLPYHILSLSTKLDLGLFKKLLMKDQCSNKLALVSETDKFGKCPMDYLCGSNEANAIHVVRDILALVTADRIGILGLERWKMEVNQGIEHIVYGDVPSARRKRIYQVYRNLLSNERLEATSLLELVVWKAEIESLTLQSAPLNGEERRACRIKSGVGIVIPNVMAFISDAIDELSFKSEDYD</sequence>
<evidence type="ECO:0000313" key="1">
    <source>
        <dbReference type="EMBL" id="CAJ1942074.1"/>
    </source>
</evidence>
<keyword evidence="2" id="KW-1185">Reference proteome</keyword>
<reference evidence="1" key="1">
    <citation type="submission" date="2023-08" db="EMBL/GenBank/DDBJ databases">
        <authorList>
            <person name="Audoor S."/>
            <person name="Bilcke G."/>
        </authorList>
    </citation>
    <scope>NUCLEOTIDE SEQUENCE</scope>
</reference>
<dbReference type="InterPro" id="IPR026906">
    <property type="entry name" value="LRR_5"/>
</dbReference>
<dbReference type="PANTHER" id="PTHR45661">
    <property type="entry name" value="SURFACE ANTIGEN"/>
    <property type="match status" value="1"/>
</dbReference>
<accession>A0AAD2FHY7</accession>
<evidence type="ECO:0000313" key="2">
    <source>
        <dbReference type="Proteomes" id="UP001295423"/>
    </source>
</evidence>
<dbReference type="InterPro" id="IPR053139">
    <property type="entry name" value="Surface_bspA-like"/>
</dbReference>
<protein>
    <recommendedName>
        <fullName evidence="3">Leucine-rich repeat domain-containing protein</fullName>
    </recommendedName>
</protein>